<accession>A0A813Q7A6</accession>
<proteinExistence type="predicted"/>
<dbReference type="EMBL" id="CAJNOG010000017">
    <property type="protein sequence ID" value="CAF0762980.1"/>
    <property type="molecule type" value="Genomic_DNA"/>
</dbReference>
<reference evidence="2" key="1">
    <citation type="submission" date="2021-02" db="EMBL/GenBank/DDBJ databases">
        <authorList>
            <person name="Nowell W R."/>
        </authorList>
    </citation>
    <scope>NUCLEOTIDE SEQUENCE</scope>
</reference>
<keyword evidence="1" id="KW-1133">Transmembrane helix</keyword>
<evidence type="ECO:0000313" key="2">
    <source>
        <dbReference type="EMBL" id="CAF0762980.1"/>
    </source>
</evidence>
<keyword evidence="1" id="KW-0472">Membrane</keyword>
<organism evidence="2 3">
    <name type="scientific">Adineta steineri</name>
    <dbReference type="NCBI Taxonomy" id="433720"/>
    <lineage>
        <taxon>Eukaryota</taxon>
        <taxon>Metazoa</taxon>
        <taxon>Spiralia</taxon>
        <taxon>Gnathifera</taxon>
        <taxon>Rotifera</taxon>
        <taxon>Eurotatoria</taxon>
        <taxon>Bdelloidea</taxon>
        <taxon>Adinetida</taxon>
        <taxon>Adinetidae</taxon>
        <taxon>Adineta</taxon>
    </lineage>
</organism>
<dbReference type="AlphaFoldDB" id="A0A813Q7A6"/>
<evidence type="ECO:0000313" key="3">
    <source>
        <dbReference type="Proteomes" id="UP000663845"/>
    </source>
</evidence>
<keyword evidence="1" id="KW-0812">Transmembrane</keyword>
<evidence type="ECO:0000256" key="1">
    <source>
        <dbReference type="SAM" id="Phobius"/>
    </source>
</evidence>
<name>A0A813Q7A6_9BILA</name>
<protein>
    <submittedName>
        <fullName evidence="2">Uncharacterized protein</fullName>
    </submittedName>
</protein>
<dbReference type="Proteomes" id="UP000663845">
    <property type="component" value="Unassembled WGS sequence"/>
</dbReference>
<feature type="transmembrane region" description="Helical" evidence="1">
    <location>
        <begin position="180"/>
        <end position="203"/>
    </location>
</feature>
<comment type="caution">
    <text evidence="2">The sequence shown here is derived from an EMBL/GenBank/DDBJ whole genome shotgun (WGS) entry which is preliminary data.</text>
</comment>
<sequence length="362" mass="41010">MGRRMMISMAVIGCVAVILTIFGSVTFSIERHMEDDFVENTCLVVNRQLVKTTCQTRSTTHSTVNNGDPNNMALTQNEHIVYYACYQLLWTVQYNIKTAAVFSIKKQAQILESYSDFHSSATRGSYYDEYKGSSCIDIDYKERASIITGGAIGANIANHGLYDGISIVCSNGNCQHHTTIIAGSIIGGGTGIILLFIVTLLCCHHSKGRPLQTNLKFVNSTNHKIYKHELHDVTIFTSGIWSSRHYQSGMWHNFYYFMLSFDPKLFKVAGSGLDNIGIFTIDGTYSIETGRMGLIKTYQLGMKKRTEDFKYQMTIQLTWNSETHQFEGKWYVQTNKYRGTDKFQLKFTKQQSSPNNKENSMC</sequence>
<gene>
    <name evidence="2" type="ORF">JYZ213_LOCUS3171</name>
</gene>